<keyword evidence="3" id="KW-1185">Reference proteome</keyword>
<accession>A0A1H3P2C3</accession>
<gene>
    <name evidence="2" type="ORF">SAMN05444004_104206</name>
</gene>
<evidence type="ECO:0000313" key="3">
    <source>
        <dbReference type="Proteomes" id="UP000198914"/>
    </source>
</evidence>
<dbReference type="EMBL" id="FNPX01000004">
    <property type="protein sequence ID" value="SDY95123.1"/>
    <property type="molecule type" value="Genomic_DNA"/>
</dbReference>
<dbReference type="GO" id="GO:0043565">
    <property type="term" value="F:sequence-specific DNA binding"/>
    <property type="evidence" value="ECO:0007669"/>
    <property type="project" value="InterPro"/>
</dbReference>
<evidence type="ECO:0000313" key="2">
    <source>
        <dbReference type="EMBL" id="SDY95123.1"/>
    </source>
</evidence>
<dbReference type="InterPro" id="IPR010921">
    <property type="entry name" value="Trp_repressor/repl_initiator"/>
</dbReference>
<feature type="region of interest" description="Disordered" evidence="1">
    <location>
        <begin position="1"/>
        <end position="28"/>
    </location>
</feature>
<proteinExistence type="predicted"/>
<evidence type="ECO:0000256" key="1">
    <source>
        <dbReference type="SAM" id="MobiDB-lite"/>
    </source>
</evidence>
<dbReference type="Gene3D" id="1.10.10.10">
    <property type="entry name" value="Winged helix-like DNA-binding domain superfamily/Winged helix DNA-binding domain"/>
    <property type="match status" value="1"/>
</dbReference>
<dbReference type="SUPFAM" id="SSF48295">
    <property type="entry name" value="TrpR-like"/>
    <property type="match status" value="1"/>
</dbReference>
<dbReference type="OrthoDB" id="9796775at2"/>
<dbReference type="Pfam" id="PF06627">
    <property type="entry name" value="DUF1153"/>
    <property type="match status" value="1"/>
</dbReference>
<dbReference type="InterPro" id="IPR036388">
    <property type="entry name" value="WH-like_DNA-bd_sf"/>
</dbReference>
<dbReference type="Proteomes" id="UP000198914">
    <property type="component" value="Unassembled WGS sequence"/>
</dbReference>
<dbReference type="RefSeq" id="WP_092644232.1">
    <property type="nucleotide sequence ID" value="NZ_FNPX01000004.1"/>
</dbReference>
<evidence type="ECO:0008006" key="4">
    <source>
        <dbReference type="Google" id="ProtNLM"/>
    </source>
</evidence>
<dbReference type="STRING" id="1244108.SAMN05444004_104206"/>
<sequence>MYLRKGPGPRVVTLPDGSQMSRADLPPQGTNRWVARRKEAVVRGVQAGLITREDAIKIYDLSDEELDSWEHAMASHGKNGLKTTLLQQYRKT</sequence>
<organism evidence="2 3">
    <name type="scientific">Jannaschia faecimaris</name>
    <dbReference type="NCBI Taxonomy" id="1244108"/>
    <lineage>
        <taxon>Bacteria</taxon>
        <taxon>Pseudomonadati</taxon>
        <taxon>Pseudomonadota</taxon>
        <taxon>Alphaproteobacteria</taxon>
        <taxon>Rhodobacterales</taxon>
        <taxon>Roseobacteraceae</taxon>
        <taxon>Jannaschia</taxon>
    </lineage>
</organism>
<protein>
    <recommendedName>
        <fullName evidence="4">DUF1153 domain-containing protein</fullName>
    </recommendedName>
</protein>
<name>A0A1H3P2C3_9RHOB</name>
<dbReference type="InterPro" id="IPR009534">
    <property type="entry name" value="DUF1153"/>
</dbReference>
<dbReference type="AlphaFoldDB" id="A0A1H3P2C3"/>
<reference evidence="3" key="1">
    <citation type="submission" date="2016-10" db="EMBL/GenBank/DDBJ databases">
        <authorList>
            <person name="Varghese N."/>
            <person name="Submissions S."/>
        </authorList>
    </citation>
    <scope>NUCLEOTIDE SEQUENCE [LARGE SCALE GENOMIC DNA]</scope>
    <source>
        <strain evidence="3">DSM 100420</strain>
    </source>
</reference>